<proteinExistence type="inferred from homology"/>
<evidence type="ECO:0000256" key="2">
    <source>
        <dbReference type="ARBA" id="ARBA00007965"/>
    </source>
</evidence>
<organism evidence="8 9">
    <name type="scientific">Thraustotheca clavata</name>
    <dbReference type="NCBI Taxonomy" id="74557"/>
    <lineage>
        <taxon>Eukaryota</taxon>
        <taxon>Sar</taxon>
        <taxon>Stramenopiles</taxon>
        <taxon>Oomycota</taxon>
        <taxon>Saprolegniomycetes</taxon>
        <taxon>Saprolegniales</taxon>
        <taxon>Achlyaceae</taxon>
        <taxon>Thraustotheca</taxon>
    </lineage>
</organism>
<name>A0A1V9ZJR3_9STRA</name>
<feature type="transmembrane region" description="Helical" evidence="7">
    <location>
        <begin position="275"/>
        <end position="294"/>
    </location>
</feature>
<dbReference type="AlphaFoldDB" id="A0A1V9ZJR3"/>
<feature type="transmembrane region" description="Helical" evidence="7">
    <location>
        <begin position="35"/>
        <end position="52"/>
    </location>
</feature>
<comment type="caution">
    <text evidence="8">The sequence shown here is derived from an EMBL/GenBank/DDBJ whole genome shotgun (WGS) entry which is preliminary data.</text>
</comment>
<keyword evidence="3" id="KW-0813">Transport</keyword>
<evidence type="ECO:0000256" key="3">
    <source>
        <dbReference type="ARBA" id="ARBA00022448"/>
    </source>
</evidence>
<feature type="transmembrane region" description="Helical" evidence="7">
    <location>
        <begin position="72"/>
        <end position="96"/>
    </location>
</feature>
<sequence>MNDLEVNKTVLYRQVIESNEMPTIVLDDIEHNRRFIWWALLFLNGSCLWAYYSCLSAQTYYAARFSNTTLRFEYLTTPISTWPMFFGHFIQVLFGLDKKLGLLYRVRIGYLLYILSAIAILLQDICDFTPFTGAIIVLVSFGVIGFTNSLTEATFYALSALFPEAQFSDAIQLGNGTSGILNITLNTLTQLIVGGHDPQFHAFERIQKLSFYIFFGIFIAFCLVAIFVYQYLIQTPSIRYLIECNEAETTRRNHESFCQKLKKLASITWTMRLPLISQCLIFVCSLTSFPGIGISSGYQLAAKQNATWGNWYVNGVLLSYNYGDFAGRYLAPNLYPWFTLTSCFLWSILRWGLLVLLLLGLPGNDANPLFCMENAYTFNLVWQLIVNALLGLTTGILSTITIGLGPRLLPQEDRESASAIMCLGLFLGICVGATIGLEIGQNHWFGA</sequence>
<dbReference type="InterPro" id="IPR036259">
    <property type="entry name" value="MFS_trans_sf"/>
</dbReference>
<feature type="transmembrane region" description="Helical" evidence="7">
    <location>
        <begin position="209"/>
        <end position="232"/>
    </location>
</feature>
<comment type="subcellular location">
    <subcellularLocation>
        <location evidence="1">Membrane</location>
        <topology evidence="1">Multi-pass membrane protein</topology>
    </subcellularLocation>
</comment>
<feature type="transmembrane region" description="Helical" evidence="7">
    <location>
        <begin position="337"/>
        <end position="361"/>
    </location>
</feature>
<evidence type="ECO:0000256" key="7">
    <source>
        <dbReference type="SAM" id="Phobius"/>
    </source>
</evidence>
<dbReference type="EMBL" id="JNBS01001866">
    <property type="protein sequence ID" value="OQR98233.1"/>
    <property type="molecule type" value="Genomic_DNA"/>
</dbReference>
<dbReference type="Proteomes" id="UP000243217">
    <property type="component" value="Unassembled WGS sequence"/>
</dbReference>
<evidence type="ECO:0000256" key="6">
    <source>
        <dbReference type="ARBA" id="ARBA00023136"/>
    </source>
</evidence>
<keyword evidence="6 7" id="KW-0472">Membrane</keyword>
<reference evidence="8 9" key="1">
    <citation type="journal article" date="2014" name="Genome Biol. Evol.">
        <title>The secreted proteins of Achlya hypogyna and Thraustotheca clavata identify the ancestral oomycete secretome and reveal gene acquisitions by horizontal gene transfer.</title>
        <authorList>
            <person name="Misner I."/>
            <person name="Blouin N."/>
            <person name="Leonard G."/>
            <person name="Richards T.A."/>
            <person name="Lane C.E."/>
        </authorList>
    </citation>
    <scope>NUCLEOTIDE SEQUENCE [LARGE SCALE GENOMIC DNA]</scope>
    <source>
        <strain evidence="8 9">ATCC 34112</strain>
    </source>
</reference>
<feature type="transmembrane region" description="Helical" evidence="7">
    <location>
        <begin position="417"/>
        <end position="437"/>
    </location>
</feature>
<dbReference type="SUPFAM" id="SSF103473">
    <property type="entry name" value="MFS general substrate transporter"/>
    <property type="match status" value="1"/>
</dbReference>
<dbReference type="InterPro" id="IPR002259">
    <property type="entry name" value="Eqnu_transpt"/>
</dbReference>
<evidence type="ECO:0000256" key="5">
    <source>
        <dbReference type="ARBA" id="ARBA00022989"/>
    </source>
</evidence>
<keyword evidence="9" id="KW-1185">Reference proteome</keyword>
<evidence type="ECO:0000313" key="8">
    <source>
        <dbReference type="EMBL" id="OQR98233.1"/>
    </source>
</evidence>
<accession>A0A1V9ZJR3</accession>
<dbReference type="PANTHER" id="PTHR10332:SF10">
    <property type="entry name" value="EQUILIBRATIVE NUCLEOSIDE TRANSPORTER 4"/>
    <property type="match status" value="1"/>
</dbReference>
<evidence type="ECO:0000256" key="4">
    <source>
        <dbReference type="ARBA" id="ARBA00022692"/>
    </source>
</evidence>
<feature type="transmembrane region" description="Helical" evidence="7">
    <location>
        <begin position="108"/>
        <end position="125"/>
    </location>
</feature>
<gene>
    <name evidence="8" type="ORF">THRCLA_21901</name>
</gene>
<evidence type="ECO:0000313" key="9">
    <source>
        <dbReference type="Proteomes" id="UP000243217"/>
    </source>
</evidence>
<dbReference type="Pfam" id="PF01733">
    <property type="entry name" value="Nucleoside_tran"/>
    <property type="match status" value="1"/>
</dbReference>
<keyword evidence="5 7" id="KW-1133">Transmembrane helix</keyword>
<comment type="similarity">
    <text evidence="2">Belongs to the SLC29A/ENT transporter (TC 2.A.57) family.</text>
</comment>
<dbReference type="PANTHER" id="PTHR10332">
    <property type="entry name" value="EQUILIBRATIVE NUCLEOSIDE TRANSPORTER"/>
    <property type="match status" value="1"/>
</dbReference>
<evidence type="ECO:0000256" key="1">
    <source>
        <dbReference type="ARBA" id="ARBA00004141"/>
    </source>
</evidence>
<feature type="transmembrane region" description="Helical" evidence="7">
    <location>
        <begin position="131"/>
        <end position="150"/>
    </location>
</feature>
<keyword evidence="4 7" id="KW-0812">Transmembrane</keyword>
<protein>
    <submittedName>
        <fullName evidence="8">Equilibrative Nucleoside Transporter (ENT) Family</fullName>
    </submittedName>
</protein>
<dbReference type="GO" id="GO:0005337">
    <property type="term" value="F:nucleoside transmembrane transporter activity"/>
    <property type="evidence" value="ECO:0007669"/>
    <property type="project" value="InterPro"/>
</dbReference>
<dbReference type="OrthoDB" id="1856718at2759"/>
<dbReference type="GO" id="GO:0005886">
    <property type="term" value="C:plasma membrane"/>
    <property type="evidence" value="ECO:0007669"/>
    <property type="project" value="TreeGrafter"/>
</dbReference>
<feature type="transmembrane region" description="Helical" evidence="7">
    <location>
        <begin position="381"/>
        <end position="405"/>
    </location>
</feature>